<evidence type="ECO:0000256" key="9">
    <source>
        <dbReference type="PROSITE-ProRule" id="PRU00520"/>
    </source>
</evidence>
<dbReference type="Gene3D" id="3.30.420.360">
    <property type="match status" value="1"/>
</dbReference>
<evidence type="ECO:0000256" key="4">
    <source>
        <dbReference type="ARBA" id="ARBA00022723"/>
    </source>
</evidence>
<sequence length="763" mass="82812">MTVGSLASVLLLVEGRVQGVGFRPFVWRLARDHHLAGWVRNEGARVLIRLEGAEDAIDAFSGKLIERAPAFARPRLVTRKRLDWAALAGFSIDTSAQGEMAMASIPPDYPACPACLMELRDPSDRRYRYPFINCTQCGPRYTIIDVLPYDRPNTAMAAFSMCAACQSEYERPDDRRYHAQPLACTDCGPRLQFVVPGDPKMSPGQSTGEQALRAVIAHLRQGRVVAVKGIGGFHLFCDARSEAAVRHLRRRKQRPDKPLAVMVRERGADGLAEARAIARLTDEEAVALLDPVRPVVIAAKRPQALASSIAPGLREIGLLLPYSPLHALLLDGFGGPVVATSGNRSGDPVEIDESAAVERLKDVADAFLIHNRPIRRPADDPVCRRIAGHVRPLRLGRGNAPLQLHLPVALDRPLLAVGGQKKNTVALAWANRAVVSPHIGDLGSLRTQSLFVDTVLDLQTLFGVQPQAIVCDQHPDYSSTRWARRSGLPLIAVQHHRAHASALAGEHKQSSGMLVFTWDGVGKGDDDTLWGGEAFLGGPGHWRRVASLRPFRLPGGERAAREPWRCALGLCWEAGLDSDDVAVETRLLRRAWESNINCPVTTSVGRLFDAVAAMLGFAGRATYEAQAAIWLETEANLGDATRIALQTPASLTIADWEPLIGIVADASRSVGERSAIFHEWLAETIRDQAVLIRRTTPICKVGLVGGVFQNKRLTERAAHLLTEADFEVLLPSAVPMNDAGLSYGQIIEAAALLAAQSVGANGQ</sequence>
<evidence type="ECO:0000256" key="1">
    <source>
        <dbReference type="ARBA" id="ARBA00004711"/>
    </source>
</evidence>
<keyword evidence="5" id="KW-0863">Zinc-finger</keyword>
<comment type="similarity">
    <text evidence="2 8">Belongs to the carbamoyltransferase HypF family.</text>
</comment>
<dbReference type="SUPFAM" id="SSF55821">
    <property type="entry name" value="YrdC/RibB"/>
    <property type="match status" value="1"/>
</dbReference>
<dbReference type="Gene3D" id="3.90.870.50">
    <property type="match status" value="1"/>
</dbReference>
<keyword evidence="9" id="KW-0378">Hydrolase</keyword>
<keyword evidence="3" id="KW-0436">Ligase</keyword>
<evidence type="ECO:0000256" key="3">
    <source>
        <dbReference type="ARBA" id="ARBA00022598"/>
    </source>
</evidence>
<evidence type="ECO:0000259" key="11">
    <source>
        <dbReference type="PROSITE" id="PS51163"/>
    </source>
</evidence>
<feature type="active site" evidence="9">
    <location>
        <position position="23"/>
    </location>
</feature>
<dbReference type="InterPro" id="IPR055128">
    <property type="entry name" value="HypF_C_2"/>
</dbReference>
<comment type="catalytic activity">
    <reaction evidence="9">
        <text>an acyl phosphate + H2O = a carboxylate + phosphate + H(+)</text>
        <dbReference type="Rhea" id="RHEA:14965"/>
        <dbReference type="ChEBI" id="CHEBI:15377"/>
        <dbReference type="ChEBI" id="CHEBI:15378"/>
        <dbReference type="ChEBI" id="CHEBI:29067"/>
        <dbReference type="ChEBI" id="CHEBI:43474"/>
        <dbReference type="ChEBI" id="CHEBI:59918"/>
        <dbReference type="EC" id="3.6.1.7"/>
    </reaction>
</comment>
<dbReference type="PIRSF" id="PIRSF006256">
    <property type="entry name" value="CMPcnvr_hdrg_mat"/>
    <property type="match status" value="1"/>
</dbReference>
<evidence type="ECO:0000256" key="5">
    <source>
        <dbReference type="ARBA" id="ARBA00022771"/>
    </source>
</evidence>
<dbReference type="Pfam" id="PF00708">
    <property type="entry name" value="Acylphosphatase"/>
    <property type="match status" value="1"/>
</dbReference>
<dbReference type="GO" id="GO:0016874">
    <property type="term" value="F:ligase activity"/>
    <property type="evidence" value="ECO:0007669"/>
    <property type="project" value="UniProtKB-UniRule"/>
</dbReference>
<dbReference type="InterPro" id="IPR006070">
    <property type="entry name" value="Sua5-like_dom"/>
</dbReference>
<gene>
    <name evidence="12" type="ORF">SAMN02745126_04765</name>
</gene>
<dbReference type="GO" id="GO:0003998">
    <property type="term" value="F:acylphosphatase activity"/>
    <property type="evidence" value="ECO:0007669"/>
    <property type="project" value="UniProtKB-EC"/>
</dbReference>
<dbReference type="NCBIfam" id="TIGR00143">
    <property type="entry name" value="hypF"/>
    <property type="match status" value="1"/>
</dbReference>
<accession>A0A1T4SJC3</accession>
<dbReference type="Pfam" id="PF17788">
    <property type="entry name" value="HypF_C"/>
    <property type="match status" value="1"/>
</dbReference>
<dbReference type="PROSITE" id="PS51163">
    <property type="entry name" value="YRDC"/>
    <property type="match status" value="1"/>
</dbReference>
<dbReference type="GO" id="GO:0008270">
    <property type="term" value="F:zinc ion binding"/>
    <property type="evidence" value="ECO:0007669"/>
    <property type="project" value="UniProtKB-KW"/>
</dbReference>
<name>A0A1T4SJC3_9HYPH</name>
<dbReference type="AlphaFoldDB" id="A0A1T4SJC3"/>
<dbReference type="UniPathway" id="UPA00335"/>
<dbReference type="InterPro" id="IPR001792">
    <property type="entry name" value="Acylphosphatase-like_dom"/>
</dbReference>
<feature type="active site" evidence="9">
    <location>
        <position position="41"/>
    </location>
</feature>
<dbReference type="InterPro" id="IPR041440">
    <property type="entry name" value="HypF_C"/>
</dbReference>
<dbReference type="PANTHER" id="PTHR42959:SF1">
    <property type="entry name" value="CARBAMOYLTRANSFERASE HYPF"/>
    <property type="match status" value="1"/>
</dbReference>
<feature type="domain" description="Acylphosphatase-like" evidence="10">
    <location>
        <begin position="8"/>
        <end position="94"/>
    </location>
</feature>
<dbReference type="Pfam" id="PF07503">
    <property type="entry name" value="zf-HYPF"/>
    <property type="match status" value="2"/>
</dbReference>
<comment type="pathway">
    <text evidence="1 8">Protein modification; [NiFe] hydrogenase maturation.</text>
</comment>
<dbReference type="RefSeq" id="WP_085936511.1">
    <property type="nucleotide sequence ID" value="NZ_FUWJ01000008.1"/>
</dbReference>
<dbReference type="Pfam" id="PF01300">
    <property type="entry name" value="Sua5_yciO_yrdC"/>
    <property type="match status" value="1"/>
</dbReference>
<reference evidence="13" key="1">
    <citation type="submission" date="2017-02" db="EMBL/GenBank/DDBJ databases">
        <authorList>
            <person name="Varghese N."/>
            <person name="Submissions S."/>
        </authorList>
    </citation>
    <scope>NUCLEOTIDE SEQUENCE [LARGE SCALE GENOMIC DNA]</scope>
    <source>
        <strain evidence="13">ATCC 27094</strain>
    </source>
</reference>
<dbReference type="InterPro" id="IPR004421">
    <property type="entry name" value="Carbamoyltransferase_HypF"/>
</dbReference>
<proteinExistence type="inferred from homology"/>
<dbReference type="Pfam" id="PF22521">
    <property type="entry name" value="HypF_C_2"/>
    <property type="match status" value="1"/>
</dbReference>
<dbReference type="Gene3D" id="3.30.420.40">
    <property type="match status" value="1"/>
</dbReference>
<dbReference type="OrthoDB" id="9808093at2"/>
<dbReference type="GO" id="GO:0003725">
    <property type="term" value="F:double-stranded RNA binding"/>
    <property type="evidence" value="ECO:0007669"/>
    <property type="project" value="InterPro"/>
</dbReference>
<protein>
    <recommendedName>
        <fullName evidence="8">Carbamoyltransferase HypF</fullName>
        <ecNumber evidence="8">6.2.-.-</ecNumber>
    </recommendedName>
</protein>
<dbReference type="InterPro" id="IPR036046">
    <property type="entry name" value="Acylphosphatase-like_dom_sf"/>
</dbReference>
<dbReference type="GO" id="GO:0051604">
    <property type="term" value="P:protein maturation"/>
    <property type="evidence" value="ECO:0007669"/>
    <property type="project" value="TreeGrafter"/>
</dbReference>
<dbReference type="InterPro" id="IPR011125">
    <property type="entry name" value="Znf_HypF"/>
</dbReference>
<feature type="domain" description="YrdC-like" evidence="11">
    <location>
        <begin position="209"/>
        <end position="398"/>
    </location>
</feature>
<dbReference type="PANTHER" id="PTHR42959">
    <property type="entry name" value="CARBAMOYLTRANSFERASE"/>
    <property type="match status" value="1"/>
</dbReference>
<organism evidence="12 13">
    <name type="scientific">Enhydrobacter aerosaccus</name>
    <dbReference type="NCBI Taxonomy" id="225324"/>
    <lineage>
        <taxon>Bacteria</taxon>
        <taxon>Pseudomonadati</taxon>
        <taxon>Pseudomonadota</taxon>
        <taxon>Alphaproteobacteria</taxon>
        <taxon>Hyphomicrobiales</taxon>
        <taxon>Enhydrobacter</taxon>
    </lineage>
</organism>
<dbReference type="STRING" id="225324.SAMN02745126_04765"/>
<keyword evidence="13" id="KW-1185">Reference proteome</keyword>
<keyword evidence="6" id="KW-0862">Zinc</keyword>
<evidence type="ECO:0000313" key="12">
    <source>
        <dbReference type="EMBL" id="SKA28265.1"/>
    </source>
</evidence>
<dbReference type="EMBL" id="FUWJ01000008">
    <property type="protein sequence ID" value="SKA28265.1"/>
    <property type="molecule type" value="Genomic_DNA"/>
</dbReference>
<dbReference type="InterPro" id="IPR017945">
    <property type="entry name" value="DHBP_synth_RibB-like_a/b_dom"/>
</dbReference>
<evidence type="ECO:0000259" key="10">
    <source>
        <dbReference type="PROSITE" id="PS51160"/>
    </source>
</evidence>
<evidence type="ECO:0000256" key="6">
    <source>
        <dbReference type="ARBA" id="ARBA00022833"/>
    </source>
</evidence>
<evidence type="ECO:0000256" key="7">
    <source>
        <dbReference type="ARBA" id="ARBA00048220"/>
    </source>
</evidence>
<dbReference type="PROSITE" id="PS51160">
    <property type="entry name" value="ACYLPHOSPHATASE_3"/>
    <property type="match status" value="1"/>
</dbReference>
<dbReference type="EC" id="6.2.-.-" evidence="8"/>
<dbReference type="Gene3D" id="3.30.110.120">
    <property type="match status" value="1"/>
</dbReference>
<dbReference type="SUPFAM" id="SSF54975">
    <property type="entry name" value="Acylphosphatase/BLUF domain-like"/>
    <property type="match status" value="1"/>
</dbReference>
<keyword evidence="12" id="KW-0808">Transferase</keyword>
<evidence type="ECO:0000313" key="13">
    <source>
        <dbReference type="Proteomes" id="UP000190092"/>
    </source>
</evidence>
<comment type="function">
    <text evidence="8">Involved in the maturation of [NiFe] hydrogenases. Along with HypE, it catalyzes the synthesis of the CN ligands of the active site iron of [NiFe]-hydrogenases. HypF functions as a carbamoyl transferase using carbamoylphosphate as a substrate and transferring the carboxamido moiety in an ATP-dependent reaction to the thiolate of the C-terminal cysteine of HypE yielding a protein-S-carboxamide.</text>
</comment>
<keyword evidence="4" id="KW-0479">Metal-binding</keyword>
<dbReference type="Proteomes" id="UP000190092">
    <property type="component" value="Unassembled WGS sequence"/>
</dbReference>
<dbReference type="InterPro" id="IPR017968">
    <property type="entry name" value="Acylphosphatase_CS"/>
</dbReference>
<evidence type="ECO:0000256" key="2">
    <source>
        <dbReference type="ARBA" id="ARBA00008097"/>
    </source>
</evidence>
<dbReference type="GO" id="GO:0016743">
    <property type="term" value="F:carboxyl- or carbamoyltransferase activity"/>
    <property type="evidence" value="ECO:0007669"/>
    <property type="project" value="UniProtKB-UniRule"/>
</dbReference>
<comment type="catalytic activity">
    <reaction evidence="7 8">
        <text>C-terminal L-cysteinyl-[HypE protein] + carbamoyl phosphate + ATP + H2O = C-terminal S-carboxamide-L-cysteinyl-[HypE protein] + AMP + phosphate + diphosphate + H(+)</text>
        <dbReference type="Rhea" id="RHEA:55636"/>
        <dbReference type="Rhea" id="RHEA-COMP:14247"/>
        <dbReference type="Rhea" id="RHEA-COMP:14392"/>
        <dbReference type="ChEBI" id="CHEBI:15377"/>
        <dbReference type="ChEBI" id="CHEBI:15378"/>
        <dbReference type="ChEBI" id="CHEBI:30616"/>
        <dbReference type="ChEBI" id="CHEBI:33019"/>
        <dbReference type="ChEBI" id="CHEBI:43474"/>
        <dbReference type="ChEBI" id="CHEBI:58228"/>
        <dbReference type="ChEBI" id="CHEBI:76913"/>
        <dbReference type="ChEBI" id="CHEBI:139126"/>
        <dbReference type="ChEBI" id="CHEBI:456215"/>
    </reaction>
</comment>
<dbReference type="InterPro" id="IPR051060">
    <property type="entry name" value="Carbamoyltrans_HypF-like"/>
</dbReference>
<evidence type="ECO:0000256" key="8">
    <source>
        <dbReference type="PIRNR" id="PIRNR006256"/>
    </source>
</evidence>
<dbReference type="PROSITE" id="PS00150">
    <property type="entry name" value="ACYLPHOSPHATASE_1"/>
    <property type="match status" value="1"/>
</dbReference>